<dbReference type="Proteomes" id="UP001562354">
    <property type="component" value="Unassembled WGS sequence"/>
</dbReference>
<reference evidence="9 10" key="1">
    <citation type="submission" date="2024-07" db="EMBL/GenBank/DDBJ databases">
        <title>Draft sequence of the Neodothiora populina.</title>
        <authorList>
            <person name="Drown D.D."/>
            <person name="Schuette U.S."/>
            <person name="Buechlein A.B."/>
            <person name="Rusch D.R."/>
            <person name="Winton L.W."/>
            <person name="Adams G.A."/>
        </authorList>
    </citation>
    <scope>NUCLEOTIDE SEQUENCE [LARGE SCALE GENOMIC DNA]</scope>
    <source>
        <strain evidence="9 10">CPC 39397</strain>
    </source>
</reference>
<dbReference type="InterPro" id="IPR019440">
    <property type="entry name" value="MAU2"/>
</dbReference>
<feature type="compositionally biased region" description="Polar residues" evidence="8">
    <location>
        <begin position="181"/>
        <end position="201"/>
    </location>
</feature>
<name>A0ABR3PNG7_9PEZI</name>
<organism evidence="9 10">
    <name type="scientific">Neodothiora populina</name>
    <dbReference type="NCBI Taxonomy" id="2781224"/>
    <lineage>
        <taxon>Eukaryota</taxon>
        <taxon>Fungi</taxon>
        <taxon>Dikarya</taxon>
        <taxon>Ascomycota</taxon>
        <taxon>Pezizomycotina</taxon>
        <taxon>Dothideomycetes</taxon>
        <taxon>Dothideomycetidae</taxon>
        <taxon>Dothideales</taxon>
        <taxon>Dothioraceae</taxon>
        <taxon>Neodothiora</taxon>
    </lineage>
</organism>
<keyword evidence="7" id="KW-0131">Cell cycle</keyword>
<dbReference type="Pfam" id="PF10345">
    <property type="entry name" value="Cohesin_load"/>
    <property type="match status" value="1"/>
</dbReference>
<evidence type="ECO:0000313" key="9">
    <source>
        <dbReference type="EMBL" id="KAL1311082.1"/>
    </source>
</evidence>
<evidence type="ECO:0000256" key="2">
    <source>
        <dbReference type="ARBA" id="ARBA00008585"/>
    </source>
</evidence>
<evidence type="ECO:0000256" key="7">
    <source>
        <dbReference type="ARBA" id="ARBA00023306"/>
    </source>
</evidence>
<feature type="region of interest" description="Disordered" evidence="8">
    <location>
        <begin position="70"/>
        <end position="92"/>
    </location>
</feature>
<dbReference type="EMBL" id="JBFMKM010000003">
    <property type="protein sequence ID" value="KAL1311082.1"/>
    <property type="molecule type" value="Genomic_DNA"/>
</dbReference>
<comment type="caution">
    <text evidence="9">The sequence shown here is derived from an EMBL/GenBank/DDBJ whole genome shotgun (WGS) entry which is preliminary data.</text>
</comment>
<keyword evidence="3" id="KW-0132">Cell division</keyword>
<proteinExistence type="inferred from homology"/>
<dbReference type="RefSeq" id="XP_069203931.1">
    <property type="nucleotide sequence ID" value="XM_069340463.1"/>
</dbReference>
<evidence type="ECO:0000256" key="4">
    <source>
        <dbReference type="ARBA" id="ARBA00022776"/>
    </source>
</evidence>
<accession>A0ABR3PNG7</accession>
<protein>
    <recommendedName>
        <fullName evidence="11">75k gamma secalin</fullName>
    </recommendedName>
</protein>
<evidence type="ECO:0000256" key="6">
    <source>
        <dbReference type="ARBA" id="ARBA00023242"/>
    </source>
</evidence>
<evidence type="ECO:0000256" key="5">
    <source>
        <dbReference type="ARBA" id="ARBA00022829"/>
    </source>
</evidence>
<evidence type="ECO:0000313" key="10">
    <source>
        <dbReference type="Proteomes" id="UP001562354"/>
    </source>
</evidence>
<gene>
    <name evidence="9" type="ORF">AAFC00_001291</name>
</gene>
<feature type="compositionally biased region" description="Low complexity" evidence="8">
    <location>
        <begin position="238"/>
        <end position="258"/>
    </location>
</feature>
<dbReference type="PANTHER" id="PTHR21394">
    <property type="entry name" value="MAU2 CHROMATID COHESION FACTOR HOMOLOG"/>
    <property type="match status" value="1"/>
</dbReference>
<dbReference type="GeneID" id="95974994"/>
<keyword evidence="4" id="KW-0498">Mitosis</keyword>
<sequence length="910" mass="101350">MASNNNFGRGYGNFQMPQYPPPGYPTQPMVVIPVAGPVYSAQQTYQMPSQQMPPMQGYAQSSAAMPLQMAQPYPGYHPQTLPPQQQQVQQQQQQQMQYQRQQQQQQQQYQQQYIQQQQQYQQMMSQSNIQINRMQPTSSLPMAQYDGPTPSNDVPRPRKKSNSGRQEPRMAPNGPGRPSGHQFNDSPSQFQRPNQFHQSPVMTPGNVQMRPPSTGPRQVSDGSRQPVDDVRRSRPLKPKAQPSMPASSAPSRPVSVTPRRPEMPVDYQLLLLALADEYIAKAHGMTASLVKNMHKADVEEYHKLIALALTCMESVIKNFKFPDPRMEARLAHRYCSLLLEETENEDAAQALLSRTVKMCERHKLVDLRYSLIHLQLRFHFRSRPTAALKMLDQLLPIIEAYKQTSWNYAMRFLRVALSLQLPQPDTSAALQQLRRIMSIAESNRHVPICATSAALEALVHLRSDNSEAVQSAHRALAQARMHQLDPSLQSITQLAALLDCLDLCCDLVNLSPEQAVLKMKQMQKAMDDASTDKSWRPDGSFCIPVGEIVDASSNIVADTGGVFERLADGQKALTFMWIRRSELYSLGYLFSGIATAHKNSVDRRAERYLEEGAKLCTEKYNPTDERGPQSLNDACAATDRRNHSHQSMLLHLVLVRCNRSDWMAARQALQPFVQRLSPTARQGTRDPLEQLTIYLSGLIKQGTGDLAGALAEYQSPLLTLPIKNQPATATPISSSSGSGGMLQDLRILSTLNTIMILGSDPSNTPYIQQTLLPALSKLCLNHPDKSFTAAYDLATVTTTPSLPIIKTKTLLSASMSTAKKVSNAHLISITMNLVNATFFRDIVGDQAFKSAKVGQTLARRCGNPLWLAISCGLLGRTSEVCGNKEEMLEAKGEGVRAMGMLHEGLRDVFH</sequence>
<feature type="region of interest" description="Disordered" evidence="8">
    <location>
        <begin position="138"/>
        <end position="260"/>
    </location>
</feature>
<evidence type="ECO:0000256" key="3">
    <source>
        <dbReference type="ARBA" id="ARBA00022618"/>
    </source>
</evidence>
<comment type="subcellular location">
    <subcellularLocation>
        <location evidence="1">Nucleus</location>
    </subcellularLocation>
</comment>
<keyword evidence="10" id="KW-1185">Reference proteome</keyword>
<evidence type="ECO:0000256" key="8">
    <source>
        <dbReference type="SAM" id="MobiDB-lite"/>
    </source>
</evidence>
<evidence type="ECO:0000256" key="1">
    <source>
        <dbReference type="ARBA" id="ARBA00004123"/>
    </source>
</evidence>
<keyword evidence="6" id="KW-0539">Nucleus</keyword>
<keyword evidence="5" id="KW-0159">Chromosome partition</keyword>
<comment type="similarity">
    <text evidence="2">Belongs to the SCC4/mau-2 family.</text>
</comment>
<evidence type="ECO:0008006" key="11">
    <source>
        <dbReference type="Google" id="ProtNLM"/>
    </source>
</evidence>